<dbReference type="Proteomes" id="UP000030758">
    <property type="component" value="Unassembled WGS sequence"/>
</dbReference>
<dbReference type="EMBL" id="KL367759">
    <property type="protein sequence ID" value="KFD59706.1"/>
    <property type="molecule type" value="Genomic_DNA"/>
</dbReference>
<sequence length="66" mass="7834">MDLQNQQVKPFKEMGPLLKIMMRLSQVITALWLIELPRRTWELIRMFSCIIRFIVTTLDAQGHMMA</sequence>
<reference evidence="1" key="1">
    <citation type="journal article" date="2014" name="Nat. Genet.">
        <title>Genome and transcriptome of the porcine whipworm Trichuris suis.</title>
        <authorList>
            <person name="Jex A.R."/>
            <person name="Nejsum P."/>
            <person name="Schwarz E.M."/>
            <person name="Hu L."/>
            <person name="Young N.D."/>
            <person name="Hall R.S."/>
            <person name="Korhonen P.K."/>
            <person name="Liao S."/>
            <person name="Thamsborg S."/>
            <person name="Xia J."/>
            <person name="Xu P."/>
            <person name="Wang S."/>
            <person name="Scheerlinck J.P."/>
            <person name="Hofmann A."/>
            <person name="Sternberg P.W."/>
            <person name="Wang J."/>
            <person name="Gasser R.B."/>
        </authorList>
    </citation>
    <scope>NUCLEOTIDE SEQUENCE [LARGE SCALE GENOMIC DNA]</scope>
    <source>
        <strain evidence="1">DCEP-RM93F</strain>
    </source>
</reference>
<protein>
    <submittedName>
        <fullName evidence="1">Uncharacterized protein</fullName>
    </submittedName>
</protein>
<accession>A0A085MR60</accession>
<gene>
    <name evidence="1" type="ORF">M514_28115</name>
</gene>
<evidence type="ECO:0000313" key="1">
    <source>
        <dbReference type="EMBL" id="KFD59706.1"/>
    </source>
</evidence>
<name>A0A085MR60_9BILA</name>
<proteinExistence type="predicted"/>
<dbReference type="AlphaFoldDB" id="A0A085MR60"/>
<organism evidence="1">
    <name type="scientific">Trichuris suis</name>
    <name type="common">pig whipworm</name>
    <dbReference type="NCBI Taxonomy" id="68888"/>
    <lineage>
        <taxon>Eukaryota</taxon>
        <taxon>Metazoa</taxon>
        <taxon>Ecdysozoa</taxon>
        <taxon>Nematoda</taxon>
        <taxon>Enoplea</taxon>
        <taxon>Dorylaimia</taxon>
        <taxon>Trichinellida</taxon>
        <taxon>Trichuridae</taxon>
        <taxon>Trichuris</taxon>
    </lineage>
</organism>